<evidence type="ECO:0000256" key="3">
    <source>
        <dbReference type="ARBA" id="ARBA00022679"/>
    </source>
</evidence>
<reference evidence="7 8" key="1">
    <citation type="submission" date="2023-07" db="EMBL/GenBank/DDBJ databases">
        <title>Genomic Encyclopedia of Type Strains, Phase IV (KMG-IV): sequencing the most valuable type-strain genomes for metagenomic binning, comparative biology and taxonomic classification.</title>
        <authorList>
            <person name="Goeker M."/>
        </authorList>
    </citation>
    <scope>NUCLEOTIDE SEQUENCE [LARGE SCALE GENOMIC DNA]</scope>
    <source>
        <strain evidence="7 8">DSM 46876</strain>
    </source>
</reference>
<dbReference type="PANTHER" id="PTHR10629">
    <property type="entry name" value="CYTOSINE-SPECIFIC METHYLTRANSFERASE"/>
    <property type="match status" value="1"/>
</dbReference>
<dbReference type="GO" id="GO:0044027">
    <property type="term" value="P:negative regulation of gene expression via chromosomal CpG island methylation"/>
    <property type="evidence" value="ECO:0007669"/>
    <property type="project" value="TreeGrafter"/>
</dbReference>
<dbReference type="GO" id="GO:0003677">
    <property type="term" value="F:DNA binding"/>
    <property type="evidence" value="ECO:0007669"/>
    <property type="project" value="TreeGrafter"/>
</dbReference>
<dbReference type="AlphaFoldDB" id="A0AAJ1TMN7"/>
<feature type="active site" evidence="6">
    <location>
        <position position="108"/>
    </location>
</feature>
<dbReference type="PRINTS" id="PR00105">
    <property type="entry name" value="C5METTRFRASE"/>
</dbReference>
<dbReference type="InterPro" id="IPR001525">
    <property type="entry name" value="C5_MeTfrase"/>
</dbReference>
<keyword evidence="5" id="KW-0680">Restriction system</keyword>
<evidence type="ECO:0000256" key="4">
    <source>
        <dbReference type="ARBA" id="ARBA00022691"/>
    </source>
</evidence>
<dbReference type="Gene3D" id="3.40.50.150">
    <property type="entry name" value="Vaccinia Virus protein VP39"/>
    <property type="match status" value="1"/>
</dbReference>
<comment type="similarity">
    <text evidence="6">Belongs to the class I-like SAM-binding methyltransferase superfamily. C5-methyltransferase family.</text>
</comment>
<evidence type="ECO:0000256" key="5">
    <source>
        <dbReference type="ARBA" id="ARBA00022747"/>
    </source>
</evidence>
<dbReference type="GO" id="GO:0009307">
    <property type="term" value="P:DNA restriction-modification system"/>
    <property type="evidence" value="ECO:0007669"/>
    <property type="project" value="UniProtKB-KW"/>
</dbReference>
<evidence type="ECO:0000256" key="1">
    <source>
        <dbReference type="ARBA" id="ARBA00011975"/>
    </source>
</evidence>
<dbReference type="RefSeq" id="WP_307254646.1">
    <property type="nucleotide sequence ID" value="NZ_JAUSUV010000017.1"/>
</dbReference>
<dbReference type="Proteomes" id="UP001238450">
    <property type="component" value="Unassembled WGS sequence"/>
</dbReference>
<dbReference type="EC" id="2.1.1.37" evidence="1"/>
<name>A0AAJ1TMN7_9BACL</name>
<dbReference type="PANTHER" id="PTHR10629:SF52">
    <property type="entry name" value="DNA (CYTOSINE-5)-METHYLTRANSFERASE 1"/>
    <property type="match status" value="1"/>
</dbReference>
<sequence>MTTTYKALHLFCGIGGGALGFQEAREEYRGVVGRIETIVGIDNDPEACEDFEIITGAPSVQMDLFSKGQYVDFHGEEPGTDWNEVKPSDLLDATDGVYPDIVFTSAPCKSFSGLLGKDRAKTRKYRALSKLTIRGIKLTLEAFEDDLPSLILFENVPRITTRGKDLLDKIKKLLKRHGYEVSDGFHDCGSIGGLAQTRKRYLLIARNARKVDSFVYHPPSKPMKAVGDVLESLPIPDGVAGGKMHKVPRLQLKTWIRLALIRPGKDWRDLESVDYEKYGLVPLSTGFKSGTHGTIYKVSRWNEPANTVTGSFRPNNGAICINDPRLGCRPRSGTYGVLAWDQVASTVTGSADVHASTCAVADPRIPRLNESGNWIILSEDGNWHRPLTTLELAALQGFPTSINGRPLELSGKSEQRWRERIGNAVPPAAARAIAETMLRTLLATRQTDWLMSSEEIWVQPIKDELEATRATG</sequence>
<gene>
    <name evidence="7" type="ORF">J2Z48_002935</name>
</gene>
<dbReference type="Gene3D" id="3.90.120.10">
    <property type="entry name" value="DNA Methylase, subunit A, domain 2"/>
    <property type="match status" value="1"/>
</dbReference>
<evidence type="ECO:0000313" key="8">
    <source>
        <dbReference type="Proteomes" id="UP001238450"/>
    </source>
</evidence>
<evidence type="ECO:0000313" key="7">
    <source>
        <dbReference type="EMBL" id="MDQ0418731.1"/>
    </source>
</evidence>
<dbReference type="GO" id="GO:0032259">
    <property type="term" value="P:methylation"/>
    <property type="evidence" value="ECO:0007669"/>
    <property type="project" value="UniProtKB-KW"/>
</dbReference>
<protein>
    <recommendedName>
        <fullName evidence="1">DNA (cytosine-5-)-methyltransferase</fullName>
        <ecNumber evidence="1">2.1.1.37</ecNumber>
    </recommendedName>
</protein>
<dbReference type="SUPFAM" id="SSF53335">
    <property type="entry name" value="S-adenosyl-L-methionine-dependent methyltransferases"/>
    <property type="match status" value="1"/>
</dbReference>
<evidence type="ECO:0000256" key="2">
    <source>
        <dbReference type="ARBA" id="ARBA00022603"/>
    </source>
</evidence>
<dbReference type="InterPro" id="IPR029063">
    <property type="entry name" value="SAM-dependent_MTases_sf"/>
</dbReference>
<dbReference type="EMBL" id="JAUSUV010000017">
    <property type="protein sequence ID" value="MDQ0418731.1"/>
    <property type="molecule type" value="Genomic_DNA"/>
</dbReference>
<dbReference type="Pfam" id="PF00145">
    <property type="entry name" value="DNA_methylase"/>
    <property type="match status" value="1"/>
</dbReference>
<keyword evidence="3 6" id="KW-0808">Transferase</keyword>
<organism evidence="7 8">
    <name type="scientific">Croceifilum oryzae</name>
    <dbReference type="NCBI Taxonomy" id="1553429"/>
    <lineage>
        <taxon>Bacteria</taxon>
        <taxon>Bacillati</taxon>
        <taxon>Bacillota</taxon>
        <taxon>Bacilli</taxon>
        <taxon>Bacillales</taxon>
        <taxon>Thermoactinomycetaceae</taxon>
        <taxon>Croceifilum</taxon>
    </lineage>
</organism>
<dbReference type="GO" id="GO:0003886">
    <property type="term" value="F:DNA (cytosine-5-)-methyltransferase activity"/>
    <property type="evidence" value="ECO:0007669"/>
    <property type="project" value="UniProtKB-EC"/>
</dbReference>
<accession>A0AAJ1TMN7</accession>
<dbReference type="PROSITE" id="PS51679">
    <property type="entry name" value="SAM_MT_C5"/>
    <property type="match status" value="1"/>
</dbReference>
<dbReference type="InterPro" id="IPR050390">
    <property type="entry name" value="C5-Methyltransferase"/>
</dbReference>
<keyword evidence="2 6" id="KW-0489">Methyltransferase</keyword>
<keyword evidence="4 6" id="KW-0949">S-adenosyl-L-methionine</keyword>
<proteinExistence type="inferred from homology"/>
<evidence type="ECO:0000256" key="6">
    <source>
        <dbReference type="PROSITE-ProRule" id="PRU01016"/>
    </source>
</evidence>
<keyword evidence="8" id="KW-1185">Reference proteome</keyword>
<comment type="caution">
    <text evidence="7">The sequence shown here is derived from an EMBL/GenBank/DDBJ whole genome shotgun (WGS) entry which is preliminary data.</text>
</comment>